<organism evidence="1">
    <name type="scientific">marine sediment metagenome</name>
    <dbReference type="NCBI Taxonomy" id="412755"/>
    <lineage>
        <taxon>unclassified sequences</taxon>
        <taxon>metagenomes</taxon>
        <taxon>ecological metagenomes</taxon>
    </lineage>
</organism>
<protein>
    <submittedName>
        <fullName evidence="1">Uncharacterized protein</fullName>
    </submittedName>
</protein>
<name>A0A0F9DP38_9ZZZZ</name>
<sequence length="53" mass="6278">MIYKTFKIALTNEKLCYTLIGGRNMKTTIKEKLRLLDLEEKAERNFLLILTIM</sequence>
<accession>A0A0F9DP38</accession>
<reference evidence="1" key="1">
    <citation type="journal article" date="2015" name="Nature">
        <title>Complex archaea that bridge the gap between prokaryotes and eukaryotes.</title>
        <authorList>
            <person name="Spang A."/>
            <person name="Saw J.H."/>
            <person name="Jorgensen S.L."/>
            <person name="Zaremba-Niedzwiedzka K."/>
            <person name="Martijn J."/>
            <person name="Lind A.E."/>
            <person name="van Eijk R."/>
            <person name="Schleper C."/>
            <person name="Guy L."/>
            <person name="Ettema T.J."/>
        </authorList>
    </citation>
    <scope>NUCLEOTIDE SEQUENCE</scope>
</reference>
<proteinExistence type="predicted"/>
<gene>
    <name evidence="1" type="ORF">LCGC14_2254260</name>
</gene>
<comment type="caution">
    <text evidence="1">The sequence shown here is derived from an EMBL/GenBank/DDBJ whole genome shotgun (WGS) entry which is preliminary data.</text>
</comment>
<dbReference type="AlphaFoldDB" id="A0A0F9DP38"/>
<evidence type="ECO:0000313" key="1">
    <source>
        <dbReference type="EMBL" id="KKL55551.1"/>
    </source>
</evidence>
<dbReference type="EMBL" id="LAZR01030801">
    <property type="protein sequence ID" value="KKL55551.1"/>
    <property type="molecule type" value="Genomic_DNA"/>
</dbReference>